<dbReference type="InterPro" id="IPR001789">
    <property type="entry name" value="Sig_transdc_resp-reg_receiver"/>
</dbReference>
<feature type="domain" description="Response regulatory" evidence="2">
    <location>
        <begin position="5"/>
        <end position="128"/>
    </location>
</feature>
<accession>A0ABT4KUJ1</accession>
<keyword evidence="1" id="KW-0597">Phosphoprotein</keyword>
<protein>
    <submittedName>
        <fullName evidence="3">Response regulator</fullName>
    </submittedName>
</protein>
<sequence length="134" mass="15345">MAAKEILVIDDDPIILLIHQVVLESALPAVSCQYFEDARKALLYMEQCAGSDKEFLLFLDINMPVVSGWDLLEEIRNSVFKENVFVVMVTSSVNEGDKIKAGHYQNIYDFISKPLKEEHLIKLREIEEIKAFII</sequence>
<dbReference type="PROSITE" id="PS50110">
    <property type="entry name" value="RESPONSE_REGULATORY"/>
    <property type="match status" value="1"/>
</dbReference>
<evidence type="ECO:0000256" key="1">
    <source>
        <dbReference type="PROSITE-ProRule" id="PRU00169"/>
    </source>
</evidence>
<comment type="caution">
    <text evidence="3">The sequence shown here is derived from an EMBL/GenBank/DDBJ whole genome shotgun (WGS) entry which is preliminary data.</text>
</comment>
<dbReference type="Proteomes" id="UP001144341">
    <property type="component" value="Unassembled WGS sequence"/>
</dbReference>
<evidence type="ECO:0000313" key="4">
    <source>
        <dbReference type="Proteomes" id="UP001144341"/>
    </source>
</evidence>
<dbReference type="PANTHER" id="PTHR44520:SF2">
    <property type="entry name" value="RESPONSE REGULATOR RCP1"/>
    <property type="match status" value="1"/>
</dbReference>
<dbReference type="SUPFAM" id="SSF52172">
    <property type="entry name" value="CheY-like"/>
    <property type="match status" value="1"/>
</dbReference>
<reference evidence="3" key="1">
    <citation type="submission" date="2022-12" db="EMBL/GenBank/DDBJ databases">
        <title>Genome sequence of SJ11.</title>
        <authorList>
            <person name="Woo H."/>
        </authorList>
    </citation>
    <scope>NUCLEOTIDE SEQUENCE</scope>
    <source>
        <strain evidence="3">SJ11</strain>
    </source>
</reference>
<feature type="modified residue" description="4-aspartylphosphate" evidence="1">
    <location>
        <position position="60"/>
    </location>
</feature>
<organism evidence="3 4">
    <name type="scientific">Pedobacter rhodius</name>
    <dbReference type="NCBI Taxonomy" id="3004098"/>
    <lineage>
        <taxon>Bacteria</taxon>
        <taxon>Pseudomonadati</taxon>
        <taxon>Bacteroidota</taxon>
        <taxon>Sphingobacteriia</taxon>
        <taxon>Sphingobacteriales</taxon>
        <taxon>Sphingobacteriaceae</taxon>
        <taxon>Pedobacter</taxon>
    </lineage>
</organism>
<gene>
    <name evidence="3" type="ORF">O0931_04770</name>
</gene>
<evidence type="ECO:0000313" key="3">
    <source>
        <dbReference type="EMBL" id="MCZ4222604.1"/>
    </source>
</evidence>
<name>A0ABT4KUJ1_9SPHI</name>
<dbReference type="SMART" id="SM00448">
    <property type="entry name" value="REC"/>
    <property type="match status" value="1"/>
</dbReference>
<dbReference type="InterPro" id="IPR011006">
    <property type="entry name" value="CheY-like_superfamily"/>
</dbReference>
<evidence type="ECO:0000259" key="2">
    <source>
        <dbReference type="PROSITE" id="PS50110"/>
    </source>
</evidence>
<dbReference type="InterPro" id="IPR052893">
    <property type="entry name" value="TCS_response_regulator"/>
</dbReference>
<keyword evidence="4" id="KW-1185">Reference proteome</keyword>
<dbReference type="Pfam" id="PF00072">
    <property type="entry name" value="Response_reg"/>
    <property type="match status" value="1"/>
</dbReference>
<dbReference type="PANTHER" id="PTHR44520">
    <property type="entry name" value="RESPONSE REGULATOR RCP1-RELATED"/>
    <property type="match status" value="1"/>
</dbReference>
<dbReference type="RefSeq" id="WP_269414404.1">
    <property type="nucleotide sequence ID" value="NZ_JAPWGL010000001.1"/>
</dbReference>
<proteinExistence type="predicted"/>
<dbReference type="Gene3D" id="3.40.50.2300">
    <property type="match status" value="1"/>
</dbReference>
<dbReference type="EMBL" id="JAPWGL010000001">
    <property type="protein sequence ID" value="MCZ4222604.1"/>
    <property type="molecule type" value="Genomic_DNA"/>
</dbReference>